<feature type="region of interest" description="Disordered" evidence="6">
    <location>
        <begin position="483"/>
        <end position="509"/>
    </location>
</feature>
<keyword evidence="4" id="KW-0804">Transcription</keyword>
<dbReference type="Pfam" id="PF00847">
    <property type="entry name" value="AP2"/>
    <property type="match status" value="1"/>
</dbReference>
<feature type="domain" description="AP2/ERF" evidence="7">
    <location>
        <begin position="512"/>
        <end position="570"/>
    </location>
</feature>
<dbReference type="InterPro" id="IPR036955">
    <property type="entry name" value="AP2/ERF_dom_sf"/>
</dbReference>
<evidence type="ECO:0000256" key="6">
    <source>
        <dbReference type="SAM" id="MobiDB-lite"/>
    </source>
</evidence>
<keyword evidence="5" id="KW-0539">Nucleus</keyword>
<name>A0ABP0WW67_9BRYO</name>
<dbReference type="SMART" id="SM00380">
    <property type="entry name" value="AP2"/>
    <property type="match status" value="1"/>
</dbReference>
<gene>
    <name evidence="8" type="ORF">CSSPJE1EN1_LOCUS15504</name>
</gene>
<proteinExistence type="predicted"/>
<dbReference type="PRINTS" id="PR00367">
    <property type="entry name" value="ETHRSPELEMNT"/>
</dbReference>
<dbReference type="SUPFAM" id="SSF54171">
    <property type="entry name" value="DNA-binding domain"/>
    <property type="match status" value="1"/>
</dbReference>
<sequence>MNFFGGRTRSRVADGAGAGAIAAASAVSAVDATFVVGGRTSSSSGTSSGSCDRRSSSSWGSSEGSGGVQIQAGFHGRFCGVDPLEALARKSESAVDLLQTTSSEQCGSPPCTTISGNGFQSFAPESISSSCFRSKLGEPGLQLLSTQAESCRLIELKRSRPQDDLSSSGVEEALAEPRRKLQKAWVIARNLRNSLGKKLFAECLREKVGHLVKARETVELKQLQTATSTSPAAPVASTSLRKDLGDDDVSLLHEIIPAAASSADQPPREEEQELDFHGSHWKLRHHRGFSSDWQLVVNDEDMKLPAAASAHEDPRLEQAPAAASFDAAVCSTAASPAAASARPSSTRSELLASSRFELLHNRAESSLCTDLPQAENRPKESIHPAAVANSESSSWLASLGGAGFAEYASSASFDTHHRLLQGAEDDQLLQVLKRATGADHETTSASLQQPQPGPRSLTYRSARPLAFPEATAMRLLMQRSVAADPTAAPKPQECTPASDTTPPKNPQKWRTRYRGVRQRPWGKFAAEIRDSARQGARVWLGTFDTAEEAAVAYDTAALKMRGPKARLNFLIPKTTATDSDPAAATDAGPPETAVAPPPAHASPAVEACTDSATDGSNKFMSSDRTAFVSADCPETAAAIAAHAASSTGLGGACTKVSLADASPPTGGEACTKVSLADASSPTGGGGACTRDSALADISNSFMSLDATDFATTAAASLSSIFPESANRGLVDHDALELEDAFLAELMESTRHHDVFLSPISDHVPLSPTSNLNDICNFALFSPLIMQQDCEEESP</sequence>
<evidence type="ECO:0000313" key="8">
    <source>
        <dbReference type="EMBL" id="CAK9270026.1"/>
    </source>
</evidence>
<evidence type="ECO:0000256" key="3">
    <source>
        <dbReference type="ARBA" id="ARBA00023125"/>
    </source>
</evidence>
<evidence type="ECO:0000259" key="7">
    <source>
        <dbReference type="PROSITE" id="PS51032"/>
    </source>
</evidence>
<keyword evidence="3" id="KW-0238">DNA-binding</keyword>
<dbReference type="EMBL" id="OZ020098">
    <property type="protein sequence ID" value="CAK9270026.1"/>
    <property type="molecule type" value="Genomic_DNA"/>
</dbReference>
<evidence type="ECO:0000256" key="1">
    <source>
        <dbReference type="ARBA" id="ARBA00004123"/>
    </source>
</evidence>
<evidence type="ECO:0000256" key="2">
    <source>
        <dbReference type="ARBA" id="ARBA00023015"/>
    </source>
</evidence>
<evidence type="ECO:0000313" key="9">
    <source>
        <dbReference type="Proteomes" id="UP001497444"/>
    </source>
</evidence>
<protein>
    <recommendedName>
        <fullName evidence="7">AP2/ERF domain-containing protein</fullName>
    </recommendedName>
</protein>
<comment type="subcellular location">
    <subcellularLocation>
        <location evidence="1">Nucleus</location>
    </subcellularLocation>
</comment>
<keyword evidence="9" id="KW-1185">Reference proteome</keyword>
<organism evidence="8 9">
    <name type="scientific">Sphagnum jensenii</name>
    <dbReference type="NCBI Taxonomy" id="128206"/>
    <lineage>
        <taxon>Eukaryota</taxon>
        <taxon>Viridiplantae</taxon>
        <taxon>Streptophyta</taxon>
        <taxon>Embryophyta</taxon>
        <taxon>Bryophyta</taxon>
        <taxon>Sphagnophytina</taxon>
        <taxon>Sphagnopsida</taxon>
        <taxon>Sphagnales</taxon>
        <taxon>Sphagnaceae</taxon>
        <taxon>Sphagnum</taxon>
    </lineage>
</organism>
<dbReference type="PROSITE" id="PS51032">
    <property type="entry name" value="AP2_ERF"/>
    <property type="match status" value="1"/>
</dbReference>
<dbReference type="InterPro" id="IPR016177">
    <property type="entry name" value="DNA-bd_dom_sf"/>
</dbReference>
<feature type="compositionally biased region" description="Low complexity" evidence="6">
    <location>
        <begin position="39"/>
        <end position="62"/>
    </location>
</feature>
<feature type="region of interest" description="Disordered" evidence="6">
    <location>
        <begin position="39"/>
        <end position="64"/>
    </location>
</feature>
<reference evidence="8" key="1">
    <citation type="submission" date="2024-02" db="EMBL/GenBank/DDBJ databases">
        <authorList>
            <consortium name="ELIXIR-Norway"/>
            <consortium name="Elixir Norway"/>
        </authorList>
    </citation>
    <scope>NUCLEOTIDE SEQUENCE</scope>
</reference>
<dbReference type="Proteomes" id="UP001497444">
    <property type="component" value="Chromosome 3"/>
</dbReference>
<evidence type="ECO:0000256" key="4">
    <source>
        <dbReference type="ARBA" id="ARBA00023163"/>
    </source>
</evidence>
<dbReference type="PANTHER" id="PTHR31677">
    <property type="entry name" value="AP2 DOMAIN CLASS TRANSCRIPTION FACTOR"/>
    <property type="match status" value="1"/>
</dbReference>
<feature type="region of interest" description="Disordered" evidence="6">
    <location>
        <begin position="576"/>
        <end position="604"/>
    </location>
</feature>
<dbReference type="InterPro" id="IPR001471">
    <property type="entry name" value="AP2/ERF_dom"/>
</dbReference>
<accession>A0ABP0WW67</accession>
<evidence type="ECO:0000256" key="5">
    <source>
        <dbReference type="ARBA" id="ARBA00023242"/>
    </source>
</evidence>
<keyword evidence="2" id="KW-0805">Transcription regulation</keyword>
<feature type="compositionally biased region" description="Low complexity" evidence="6">
    <location>
        <begin position="576"/>
        <end position="594"/>
    </location>
</feature>
<dbReference type="PANTHER" id="PTHR31677:SF98">
    <property type="entry name" value="ETHYLENE-RESPONSIVE TRANSCRIPTION FACTOR ERF091"/>
    <property type="match status" value="1"/>
</dbReference>
<dbReference type="Gene3D" id="3.30.730.10">
    <property type="entry name" value="AP2/ERF domain"/>
    <property type="match status" value="1"/>
</dbReference>
<dbReference type="CDD" id="cd00018">
    <property type="entry name" value="AP2"/>
    <property type="match status" value="1"/>
</dbReference>